<dbReference type="InterPro" id="IPR006259">
    <property type="entry name" value="Adenyl_kin_sub"/>
</dbReference>
<dbReference type="GO" id="GO:0004017">
    <property type="term" value="F:AMP kinase activity"/>
    <property type="evidence" value="ECO:0007669"/>
    <property type="project" value="InterPro"/>
</dbReference>
<keyword evidence="3" id="KW-0418">Kinase</keyword>
<dbReference type="NCBIfam" id="NF001381">
    <property type="entry name" value="PRK00279.1-3"/>
    <property type="match status" value="1"/>
</dbReference>
<dbReference type="AlphaFoldDB" id="A0A381Y6S8"/>
<dbReference type="GO" id="GO:0005524">
    <property type="term" value="F:ATP binding"/>
    <property type="evidence" value="ECO:0007669"/>
    <property type="project" value="InterPro"/>
</dbReference>
<evidence type="ECO:0008006" key="5">
    <source>
        <dbReference type="Google" id="ProtNLM"/>
    </source>
</evidence>
<dbReference type="CDD" id="cd01428">
    <property type="entry name" value="ADK"/>
    <property type="match status" value="1"/>
</dbReference>
<evidence type="ECO:0000256" key="3">
    <source>
        <dbReference type="ARBA" id="ARBA00022777"/>
    </source>
</evidence>
<proteinExistence type="inferred from homology"/>
<dbReference type="Gene3D" id="3.40.50.300">
    <property type="entry name" value="P-loop containing nucleotide triphosphate hydrolases"/>
    <property type="match status" value="1"/>
</dbReference>
<feature type="non-terminal residue" evidence="4">
    <location>
        <position position="1"/>
    </location>
</feature>
<gene>
    <name evidence="4" type="ORF">METZ01_LOCUS125612</name>
</gene>
<accession>A0A381Y6S8</accession>
<name>A0A381Y6S8_9ZZZZ</name>
<dbReference type="NCBIfam" id="TIGR01351">
    <property type="entry name" value="adk"/>
    <property type="match status" value="1"/>
</dbReference>
<dbReference type="PRINTS" id="PR00094">
    <property type="entry name" value="ADENYLTKNASE"/>
</dbReference>
<organism evidence="4">
    <name type="scientific">marine metagenome</name>
    <dbReference type="NCBI Taxonomy" id="408172"/>
    <lineage>
        <taxon>unclassified sequences</taxon>
        <taxon>metagenomes</taxon>
        <taxon>ecological metagenomes</taxon>
    </lineage>
</organism>
<reference evidence="4" key="1">
    <citation type="submission" date="2018-05" db="EMBL/GenBank/DDBJ databases">
        <authorList>
            <person name="Lanie J.A."/>
            <person name="Ng W.-L."/>
            <person name="Kazmierczak K.M."/>
            <person name="Andrzejewski T.M."/>
            <person name="Davidsen T.M."/>
            <person name="Wayne K.J."/>
            <person name="Tettelin H."/>
            <person name="Glass J.I."/>
            <person name="Rusch D."/>
            <person name="Podicherti R."/>
            <person name="Tsui H.-C.T."/>
            <person name="Winkler M.E."/>
        </authorList>
    </citation>
    <scope>NUCLEOTIDE SEQUENCE</scope>
</reference>
<dbReference type="SUPFAM" id="SSF52540">
    <property type="entry name" value="P-loop containing nucleoside triphosphate hydrolases"/>
    <property type="match status" value="1"/>
</dbReference>
<dbReference type="InterPro" id="IPR000850">
    <property type="entry name" value="Adenylat/UMP-CMP_kin"/>
</dbReference>
<protein>
    <recommendedName>
        <fullName evidence="5">Adenylate kinase active site lid domain-containing protein</fullName>
    </recommendedName>
</protein>
<dbReference type="EMBL" id="UINC01017527">
    <property type="protein sequence ID" value="SVA72758.1"/>
    <property type="molecule type" value="Genomic_DNA"/>
</dbReference>
<keyword evidence="1" id="KW-0808">Transferase</keyword>
<dbReference type="Pfam" id="PF00406">
    <property type="entry name" value="ADK"/>
    <property type="match status" value="1"/>
</dbReference>
<evidence type="ECO:0000313" key="4">
    <source>
        <dbReference type="EMBL" id="SVA72758.1"/>
    </source>
</evidence>
<sequence>VRIVLLGAPGSGKGTQAQRLQADYGFPQVSTGELLRTAVAERTDLGLLAKAAMDSGELVSNEVVLQMIRKRLAETDALEGFSLDGYPRNWDQAISLEDVLVELGQKLDTAVFMEVDFEVLMKRLMGRRTCSETGKLLNIYFSPKEELTACIEAGGKLLQRKDDNEETIRNRLTVYERETSPLIEYYR</sequence>
<keyword evidence="2" id="KW-0547">Nucleotide-binding</keyword>
<dbReference type="InterPro" id="IPR027417">
    <property type="entry name" value="P-loop_NTPase"/>
</dbReference>
<evidence type="ECO:0000256" key="1">
    <source>
        <dbReference type="ARBA" id="ARBA00022679"/>
    </source>
</evidence>
<dbReference type="HAMAP" id="MF_00235">
    <property type="entry name" value="Adenylate_kinase_Adk"/>
    <property type="match status" value="1"/>
</dbReference>
<dbReference type="PANTHER" id="PTHR23359">
    <property type="entry name" value="NUCLEOTIDE KINASE"/>
    <property type="match status" value="1"/>
</dbReference>
<feature type="non-terminal residue" evidence="4">
    <location>
        <position position="187"/>
    </location>
</feature>
<evidence type="ECO:0000256" key="2">
    <source>
        <dbReference type="ARBA" id="ARBA00022741"/>
    </source>
</evidence>